<evidence type="ECO:0000313" key="2">
    <source>
        <dbReference type="EMBL" id="CAL4077685.1"/>
    </source>
</evidence>
<organism evidence="2 3">
    <name type="scientific">Meganyctiphanes norvegica</name>
    <name type="common">Northern krill</name>
    <name type="synonym">Thysanopoda norvegica</name>
    <dbReference type="NCBI Taxonomy" id="48144"/>
    <lineage>
        <taxon>Eukaryota</taxon>
        <taxon>Metazoa</taxon>
        <taxon>Ecdysozoa</taxon>
        <taxon>Arthropoda</taxon>
        <taxon>Crustacea</taxon>
        <taxon>Multicrustacea</taxon>
        <taxon>Malacostraca</taxon>
        <taxon>Eumalacostraca</taxon>
        <taxon>Eucarida</taxon>
        <taxon>Euphausiacea</taxon>
        <taxon>Euphausiidae</taxon>
        <taxon>Meganyctiphanes</taxon>
    </lineage>
</organism>
<proteinExistence type="predicted"/>
<name>A0AAV2QA70_MEGNR</name>
<feature type="non-terminal residue" evidence="2">
    <location>
        <position position="148"/>
    </location>
</feature>
<accession>A0AAV2QA70</accession>
<keyword evidence="1" id="KW-0732">Signal</keyword>
<reference evidence="2 3" key="1">
    <citation type="submission" date="2024-05" db="EMBL/GenBank/DDBJ databases">
        <authorList>
            <person name="Wallberg A."/>
        </authorList>
    </citation>
    <scope>NUCLEOTIDE SEQUENCE [LARGE SCALE GENOMIC DNA]</scope>
</reference>
<sequence>MLISTTMKTLYCTILVVLAHSNCCWSYRVKTKHFPDGGEVANSPLRGGGHRGLQNYIKGGGFSDDSLPRDGYIPPTYENIPIGDPLDNYDVDIGAPLSKADLEYNNTFLYGPVGGPRDDLGVDPITLAGLYQGDIIIKSREDLKDLTT</sequence>
<evidence type="ECO:0000256" key="1">
    <source>
        <dbReference type="SAM" id="SignalP"/>
    </source>
</evidence>
<comment type="caution">
    <text evidence="2">The sequence shown here is derived from an EMBL/GenBank/DDBJ whole genome shotgun (WGS) entry which is preliminary data.</text>
</comment>
<feature type="chain" id="PRO_5044010737" evidence="1">
    <location>
        <begin position="27"/>
        <end position="148"/>
    </location>
</feature>
<dbReference type="Proteomes" id="UP001497623">
    <property type="component" value="Unassembled WGS sequence"/>
</dbReference>
<protein>
    <submittedName>
        <fullName evidence="2">Uncharacterized protein</fullName>
    </submittedName>
</protein>
<evidence type="ECO:0000313" key="3">
    <source>
        <dbReference type="Proteomes" id="UP001497623"/>
    </source>
</evidence>
<feature type="signal peptide" evidence="1">
    <location>
        <begin position="1"/>
        <end position="26"/>
    </location>
</feature>
<dbReference type="AlphaFoldDB" id="A0AAV2QA70"/>
<keyword evidence="3" id="KW-1185">Reference proteome</keyword>
<gene>
    <name evidence="2" type="ORF">MNOR_LOCUS10475</name>
</gene>
<dbReference type="EMBL" id="CAXKWB010005289">
    <property type="protein sequence ID" value="CAL4077685.1"/>
    <property type="molecule type" value="Genomic_DNA"/>
</dbReference>